<dbReference type="GeneTree" id="ENSGT00940000154885"/>
<evidence type="ECO:0000256" key="4">
    <source>
        <dbReference type="ARBA" id="ARBA00022723"/>
    </source>
</evidence>
<proteinExistence type="inferred from homology"/>
<evidence type="ECO:0000256" key="7">
    <source>
        <dbReference type="ARBA" id="ARBA00023098"/>
    </source>
</evidence>
<dbReference type="PRINTS" id="PR00389">
    <property type="entry name" value="PHPHLIPASEA2"/>
</dbReference>
<evidence type="ECO:0000256" key="2">
    <source>
        <dbReference type="ARBA" id="ARBA00013278"/>
    </source>
</evidence>
<feature type="disulfide bond" evidence="18">
    <location>
        <begin position="176"/>
        <end position="192"/>
    </location>
</feature>
<dbReference type="SUPFAM" id="SSF48619">
    <property type="entry name" value="Phospholipase A2, PLA2"/>
    <property type="match status" value="1"/>
</dbReference>
<comment type="catalytic activity">
    <reaction evidence="11">
        <text>N-hexadecanoyl-1,2-di-(9Z-octadecenoyl)-sn-glycero-3-phosphoethanolamine + H2O = N-hexadecanoyl-1-(9Z-octadecenoyl)-sn-glycero-3-phosphoethanolamine + (9Z)-octadecenoate + H(+)</text>
        <dbReference type="Rhea" id="RHEA:45424"/>
        <dbReference type="ChEBI" id="CHEBI:15377"/>
        <dbReference type="ChEBI" id="CHEBI:15378"/>
        <dbReference type="ChEBI" id="CHEBI:30823"/>
        <dbReference type="ChEBI" id="CHEBI:78097"/>
        <dbReference type="ChEBI" id="CHEBI:85217"/>
    </reaction>
    <physiologicalReaction direction="left-to-right" evidence="11">
        <dbReference type="Rhea" id="RHEA:45425"/>
    </physiologicalReaction>
</comment>
<dbReference type="InterPro" id="IPR016090">
    <property type="entry name" value="PLA2-like_dom"/>
</dbReference>
<evidence type="ECO:0000256" key="17">
    <source>
        <dbReference type="PIRSR" id="PIRSR601211-2"/>
    </source>
</evidence>
<dbReference type="GO" id="GO:0005543">
    <property type="term" value="F:phospholipid binding"/>
    <property type="evidence" value="ECO:0007669"/>
    <property type="project" value="TreeGrafter"/>
</dbReference>
<accession>A0A674D6R8</accession>
<evidence type="ECO:0000256" key="10">
    <source>
        <dbReference type="ARBA" id="ARBA00048015"/>
    </source>
</evidence>
<dbReference type="InterPro" id="IPR001211">
    <property type="entry name" value="PLA2"/>
</dbReference>
<comment type="subcellular location">
    <subcellularLocation>
        <location evidence="1 20">Secreted</location>
    </subcellularLocation>
</comment>
<feature type="domain" description="Phospholipase A2-like central" evidence="22">
    <location>
        <begin position="149"/>
        <end position="272"/>
    </location>
</feature>
<dbReference type="GO" id="GO:0006644">
    <property type="term" value="P:phospholipid metabolic process"/>
    <property type="evidence" value="ECO:0007669"/>
    <property type="project" value="InterPro"/>
</dbReference>
<organism evidence="23 24">
    <name type="scientific">Salmo trutta</name>
    <name type="common">Brown trout</name>
    <dbReference type="NCBI Taxonomy" id="8032"/>
    <lineage>
        <taxon>Eukaryota</taxon>
        <taxon>Metazoa</taxon>
        <taxon>Chordata</taxon>
        <taxon>Craniata</taxon>
        <taxon>Vertebrata</taxon>
        <taxon>Euteleostomi</taxon>
        <taxon>Actinopterygii</taxon>
        <taxon>Neopterygii</taxon>
        <taxon>Teleostei</taxon>
        <taxon>Protacanthopterygii</taxon>
        <taxon>Salmoniformes</taxon>
        <taxon>Salmonidae</taxon>
        <taxon>Salmoninae</taxon>
        <taxon>Salmo</taxon>
    </lineage>
</organism>
<dbReference type="InterPro" id="IPR033112">
    <property type="entry name" value="PLA2_Asp_AS"/>
</dbReference>
<comment type="catalytic activity">
    <reaction evidence="15">
        <text>1-hexadecanoyl-2-(9Z,12Z-octadecadienoyl)-sn-glycero-3-phosphoethanolamine + H2O = 1-hexadecanoyl-sn-glycero-3-phosphoethanolamine + (9Z,12Z)-octadecadienoate + H(+)</text>
        <dbReference type="Rhea" id="RHEA:40815"/>
        <dbReference type="ChEBI" id="CHEBI:15377"/>
        <dbReference type="ChEBI" id="CHEBI:15378"/>
        <dbReference type="ChEBI" id="CHEBI:30245"/>
        <dbReference type="ChEBI" id="CHEBI:73004"/>
        <dbReference type="ChEBI" id="CHEBI:73008"/>
    </reaction>
    <physiologicalReaction direction="left-to-right" evidence="15">
        <dbReference type="Rhea" id="RHEA:40816"/>
    </physiologicalReaction>
</comment>
<feature type="binding site" evidence="17">
    <location>
        <position position="177"/>
    </location>
    <ligand>
        <name>Ca(2+)</name>
        <dbReference type="ChEBI" id="CHEBI:29108"/>
    </ligand>
</feature>
<dbReference type="KEGG" id="stru:115164643"/>
<keyword evidence="21" id="KW-1133">Transmembrane helix</keyword>
<comment type="catalytic activity">
    <reaction evidence="14">
        <text>1-hexadecanoyl-2-(9Z-octadecenoyl)-sn-glycero-3-phosphocholine + H2O = 1-hexadecanoyl-sn-glycero-3-phosphocholine + (9Z)-octadecenoate + H(+)</text>
        <dbReference type="Rhea" id="RHEA:38779"/>
        <dbReference type="ChEBI" id="CHEBI:15377"/>
        <dbReference type="ChEBI" id="CHEBI:15378"/>
        <dbReference type="ChEBI" id="CHEBI:30823"/>
        <dbReference type="ChEBI" id="CHEBI:72998"/>
        <dbReference type="ChEBI" id="CHEBI:73001"/>
    </reaction>
    <physiologicalReaction direction="left-to-right" evidence="14">
        <dbReference type="Rhea" id="RHEA:38780"/>
    </physiologicalReaction>
</comment>
<comment type="cofactor">
    <cofactor evidence="17">
        <name>Ca(2+)</name>
        <dbReference type="ChEBI" id="CHEBI:29108"/>
    </cofactor>
    <text evidence="17">Binds 1 Ca(2+) ion per subunit.</text>
</comment>
<evidence type="ECO:0000256" key="1">
    <source>
        <dbReference type="ARBA" id="ARBA00004613"/>
    </source>
</evidence>
<evidence type="ECO:0000256" key="5">
    <source>
        <dbReference type="ARBA" id="ARBA00022801"/>
    </source>
</evidence>
<reference evidence="23" key="2">
    <citation type="submission" date="2025-09" db="UniProtKB">
        <authorList>
            <consortium name="Ensembl"/>
        </authorList>
    </citation>
    <scope>IDENTIFICATION</scope>
</reference>
<evidence type="ECO:0000259" key="22">
    <source>
        <dbReference type="SMART" id="SM00085"/>
    </source>
</evidence>
<comment type="catalytic activity">
    <reaction evidence="20">
        <text>a 1,2-diacyl-sn-glycero-3-phosphocholine + H2O = a 1-acyl-sn-glycero-3-phosphocholine + a fatty acid + H(+)</text>
        <dbReference type="Rhea" id="RHEA:15801"/>
        <dbReference type="ChEBI" id="CHEBI:15377"/>
        <dbReference type="ChEBI" id="CHEBI:15378"/>
        <dbReference type="ChEBI" id="CHEBI:28868"/>
        <dbReference type="ChEBI" id="CHEBI:57643"/>
        <dbReference type="ChEBI" id="CHEBI:58168"/>
        <dbReference type="EC" id="3.1.1.4"/>
    </reaction>
</comment>
<keyword evidence="3 20" id="KW-0964">Secreted</keyword>
<keyword evidence="5 20" id="KW-0378">Hydrolase</keyword>
<evidence type="ECO:0000256" key="15">
    <source>
        <dbReference type="ARBA" id="ARBA00049039"/>
    </source>
</evidence>
<evidence type="ECO:0000256" key="12">
    <source>
        <dbReference type="ARBA" id="ARBA00048227"/>
    </source>
</evidence>
<evidence type="ECO:0000256" key="13">
    <source>
        <dbReference type="ARBA" id="ARBA00048373"/>
    </source>
</evidence>
<evidence type="ECO:0000256" key="18">
    <source>
        <dbReference type="PIRSR" id="PIRSR601211-3"/>
    </source>
</evidence>
<comment type="catalytic activity">
    <reaction evidence="12">
        <text>1,2-dihexadecanoyl-sn-glycero-3-phosphocholine + H2O = 1-hexadecanoyl-sn-glycero-3-phosphocholine + hexadecanoate + H(+)</text>
        <dbReference type="Rhea" id="RHEA:41223"/>
        <dbReference type="ChEBI" id="CHEBI:7896"/>
        <dbReference type="ChEBI" id="CHEBI:15377"/>
        <dbReference type="ChEBI" id="CHEBI:15378"/>
        <dbReference type="ChEBI" id="CHEBI:72998"/>
        <dbReference type="ChEBI" id="CHEBI:72999"/>
    </reaction>
    <physiologicalReaction direction="left-to-right" evidence="12">
        <dbReference type="Rhea" id="RHEA:41224"/>
    </physiologicalReaction>
</comment>
<keyword evidence="7 20" id="KW-0443">Lipid metabolism</keyword>
<evidence type="ECO:0000256" key="8">
    <source>
        <dbReference type="ARBA" id="ARBA00023157"/>
    </source>
</evidence>
<evidence type="ECO:0000313" key="23">
    <source>
        <dbReference type="Ensembl" id="ENSSTUP00000091610.1"/>
    </source>
</evidence>
<sequence>MEISPPEFDSIQYDQFGTSDIESNHSRRKIIPQRGMQSRVVHLLYGVLVLLLLILLLITGLKFSQLNQAIVDVHLYLESLNKTVMSACATSSSSDPATINHHYYDEYQFPVREEVRLVDTLTVSSVMHPESLLLLLTAYAAHGSLQPQALWQFGRMITCTQPDVNPFMYNNYGCWCGLGGTGTPRDDLDRCCEVHDLCYRASRHLPECRPIIDVPYIKVYIFSCTNGQVSCSASNDVCQASVCECDRVAANCFAQSTYNPENNNLDPKTHCIT</sequence>
<reference evidence="23" key="1">
    <citation type="submission" date="2025-08" db="UniProtKB">
        <authorList>
            <consortium name="Ensembl"/>
        </authorList>
    </citation>
    <scope>IDENTIFICATION</scope>
</reference>
<dbReference type="Pfam" id="PF00068">
    <property type="entry name" value="Phospholip_A2_1"/>
    <property type="match status" value="1"/>
</dbReference>
<dbReference type="PANTHER" id="PTHR11716:SF94">
    <property type="entry name" value="PHOSPHOLIPASE A2"/>
    <property type="match status" value="1"/>
</dbReference>
<evidence type="ECO:0000256" key="11">
    <source>
        <dbReference type="ARBA" id="ARBA00048221"/>
    </source>
</evidence>
<dbReference type="GO" id="GO:0005576">
    <property type="term" value="C:extracellular region"/>
    <property type="evidence" value="ECO:0007669"/>
    <property type="project" value="UniProtKB-SubCell"/>
</dbReference>
<feature type="binding site" evidence="17">
    <location>
        <position position="196"/>
    </location>
    <ligand>
        <name>Ca(2+)</name>
        <dbReference type="ChEBI" id="CHEBI:29108"/>
    </ligand>
</feature>
<feature type="active site" evidence="16">
    <location>
        <position position="195"/>
    </location>
</feature>
<protein>
    <recommendedName>
        <fullName evidence="2 20">Phospholipase A2</fullName>
        <ecNumber evidence="2 20">3.1.1.4</ecNumber>
    </recommendedName>
</protein>
<dbReference type="GO" id="GO:0050482">
    <property type="term" value="P:arachidonate secretion"/>
    <property type="evidence" value="ECO:0007669"/>
    <property type="project" value="InterPro"/>
</dbReference>
<dbReference type="OrthoDB" id="5841574at2759"/>
<dbReference type="CDD" id="cd00125">
    <property type="entry name" value="PLA2c"/>
    <property type="match status" value="1"/>
</dbReference>
<feature type="disulfide bond" evidence="18">
    <location>
        <begin position="208"/>
        <end position="238"/>
    </location>
</feature>
<dbReference type="Proteomes" id="UP000472277">
    <property type="component" value="Chromosome 27"/>
</dbReference>
<dbReference type="Ensembl" id="ENSSTUT00000097482.1">
    <property type="protein sequence ID" value="ENSSTUP00000091610.1"/>
    <property type="gene ID" value="ENSSTUG00000040289.1"/>
</dbReference>
<comment type="catalytic activity">
    <reaction evidence="13">
        <text>1-hexadecanoyl-2-(5Z,8Z,11Z,14Z-eicosatetraenoyl)-sn-glycero-3-phosphocholine + H2O = 1-hexadecanoyl-sn-glycero-3-phosphocholine + (5Z,8Z,11Z,14Z)-eicosatetraenoate + H(+)</text>
        <dbReference type="Rhea" id="RHEA:40427"/>
        <dbReference type="ChEBI" id="CHEBI:15377"/>
        <dbReference type="ChEBI" id="CHEBI:15378"/>
        <dbReference type="ChEBI" id="CHEBI:32395"/>
        <dbReference type="ChEBI" id="CHEBI:72998"/>
        <dbReference type="ChEBI" id="CHEBI:73003"/>
    </reaction>
    <physiologicalReaction direction="left-to-right" evidence="13">
        <dbReference type="Rhea" id="RHEA:40428"/>
    </physiologicalReaction>
</comment>
<dbReference type="FunFam" id="1.20.90.10:FF:000011">
    <property type="entry name" value="Phospholipase A(2)"/>
    <property type="match status" value="1"/>
</dbReference>
<keyword evidence="6 17" id="KW-0106">Calcium</keyword>
<comment type="catalytic activity">
    <reaction evidence="9">
        <text>N,1-dihexadecanoyl-2-(9Z,12Z-octadecadienoyl)-sn-glycero-3-phosphoethanolamine + H2O = N,1-dihexadecanoyl-sn-glycero-3-phosphoethanolamine + (9Z,12Z)-octadecadienoate + H(+)</text>
        <dbReference type="Rhea" id="RHEA:56424"/>
        <dbReference type="ChEBI" id="CHEBI:15377"/>
        <dbReference type="ChEBI" id="CHEBI:15378"/>
        <dbReference type="ChEBI" id="CHEBI:30245"/>
        <dbReference type="ChEBI" id="CHEBI:85334"/>
        <dbReference type="ChEBI" id="CHEBI:85335"/>
    </reaction>
    <physiologicalReaction direction="left-to-right" evidence="9">
        <dbReference type="Rhea" id="RHEA:56425"/>
    </physiologicalReaction>
</comment>
<feature type="disulfide bond" evidence="18">
    <location>
        <begin position="191"/>
        <end position="252"/>
    </location>
</feature>
<feature type="transmembrane region" description="Helical" evidence="21">
    <location>
        <begin position="43"/>
        <end position="61"/>
    </location>
</feature>
<dbReference type="AlphaFoldDB" id="A0A674D6R8"/>
<keyword evidence="21" id="KW-0812">Transmembrane</keyword>
<evidence type="ECO:0000256" key="19">
    <source>
        <dbReference type="RuleBase" id="RU003654"/>
    </source>
</evidence>
<comment type="similarity">
    <text evidence="19">Belongs to the phospholipase A2 family.</text>
</comment>
<dbReference type="InterPro" id="IPR036444">
    <property type="entry name" value="PLipase_A2_dom_sf"/>
</dbReference>
<dbReference type="GO" id="GO:0005509">
    <property type="term" value="F:calcium ion binding"/>
    <property type="evidence" value="ECO:0007669"/>
    <property type="project" value="InterPro"/>
</dbReference>
<dbReference type="EC" id="3.1.1.4" evidence="2 20"/>
<dbReference type="InterPro" id="IPR033113">
    <property type="entry name" value="PLA2_histidine"/>
</dbReference>
<evidence type="ECO:0000313" key="24">
    <source>
        <dbReference type="Proteomes" id="UP000472277"/>
    </source>
</evidence>
<evidence type="ECO:0000256" key="6">
    <source>
        <dbReference type="ARBA" id="ARBA00022837"/>
    </source>
</evidence>
<gene>
    <name evidence="23" type="primary">LOC115164643</name>
</gene>
<dbReference type="GO" id="GO:0005102">
    <property type="term" value="F:signaling receptor binding"/>
    <property type="evidence" value="ECO:0007669"/>
    <property type="project" value="UniProtKB-ARBA"/>
</dbReference>
<feature type="disulfide bond" evidence="18">
    <location>
        <begin position="198"/>
        <end position="245"/>
    </location>
</feature>
<feature type="active site" evidence="16">
    <location>
        <position position="246"/>
    </location>
</feature>
<evidence type="ECO:0000256" key="16">
    <source>
        <dbReference type="PIRSR" id="PIRSR601211-1"/>
    </source>
</evidence>
<comment type="catalytic activity">
    <reaction evidence="10">
        <text>1-hexadecanoyl-2-(9Z-octadecenoyl)-sn-glycero-3-phospho-(1'-sn-glycerol) + H2O = 1-hexadecanoyl-sn-glycero-3-phospho-(1'-sn-glycerol) + (9Z)-octadecenoate + H(+)</text>
        <dbReference type="Rhea" id="RHEA:40919"/>
        <dbReference type="ChEBI" id="CHEBI:15377"/>
        <dbReference type="ChEBI" id="CHEBI:15378"/>
        <dbReference type="ChEBI" id="CHEBI:30823"/>
        <dbReference type="ChEBI" id="CHEBI:72841"/>
        <dbReference type="ChEBI" id="CHEBI:75158"/>
    </reaction>
    <physiologicalReaction direction="left-to-right" evidence="10">
        <dbReference type="Rhea" id="RHEA:40920"/>
    </physiologicalReaction>
</comment>
<keyword evidence="24" id="KW-1185">Reference proteome</keyword>
<dbReference type="GO" id="GO:0016042">
    <property type="term" value="P:lipid catabolic process"/>
    <property type="evidence" value="ECO:0007669"/>
    <property type="project" value="InterPro"/>
</dbReference>
<dbReference type="PROSITE" id="PS00118">
    <property type="entry name" value="PA2_HIS"/>
    <property type="match status" value="1"/>
</dbReference>
<dbReference type="GeneID" id="115164643"/>
<dbReference type="RefSeq" id="XP_029573204.1">
    <property type="nucleotide sequence ID" value="XM_029717344.1"/>
</dbReference>
<feature type="disulfide bond" evidence="18">
    <location>
        <begin position="231"/>
        <end position="243"/>
    </location>
</feature>
<dbReference type="GO" id="GO:0047498">
    <property type="term" value="F:calcium-dependent phospholipase A2 activity"/>
    <property type="evidence" value="ECO:0007669"/>
    <property type="project" value="TreeGrafter"/>
</dbReference>
<evidence type="ECO:0000256" key="9">
    <source>
        <dbReference type="ARBA" id="ARBA00047535"/>
    </source>
</evidence>
<dbReference type="PROSITE" id="PS00119">
    <property type="entry name" value="PA2_ASP"/>
    <property type="match status" value="1"/>
</dbReference>
<dbReference type="Gene3D" id="1.20.90.10">
    <property type="entry name" value="Phospholipase A2 domain"/>
    <property type="match status" value="1"/>
</dbReference>
<evidence type="ECO:0000256" key="14">
    <source>
        <dbReference type="ARBA" id="ARBA00048699"/>
    </source>
</evidence>
<keyword evidence="21" id="KW-0472">Membrane</keyword>
<evidence type="ECO:0000256" key="3">
    <source>
        <dbReference type="ARBA" id="ARBA00022525"/>
    </source>
</evidence>
<keyword evidence="4 17" id="KW-0479">Metal-binding</keyword>
<dbReference type="SMART" id="SM00085">
    <property type="entry name" value="PA2c"/>
    <property type="match status" value="1"/>
</dbReference>
<evidence type="ECO:0000256" key="20">
    <source>
        <dbReference type="RuleBase" id="RU361236"/>
    </source>
</evidence>
<evidence type="ECO:0000256" key="21">
    <source>
        <dbReference type="SAM" id="Phobius"/>
    </source>
</evidence>
<dbReference type="PANTHER" id="PTHR11716">
    <property type="entry name" value="PHOSPHOLIPASE A2 FAMILY MEMBER"/>
    <property type="match status" value="1"/>
</dbReference>
<dbReference type="InParanoid" id="A0A674D6R8"/>
<keyword evidence="8 18" id="KW-1015">Disulfide bond</keyword>
<feature type="binding site" evidence="17">
    <location>
        <position position="179"/>
    </location>
    <ligand>
        <name>Ca(2+)</name>
        <dbReference type="ChEBI" id="CHEBI:29108"/>
    </ligand>
</feature>
<name>A0A674D6R8_SALTR</name>